<evidence type="ECO:0000256" key="1">
    <source>
        <dbReference type="SAM" id="Phobius"/>
    </source>
</evidence>
<dbReference type="InterPro" id="IPR036013">
    <property type="entry name" value="Band_7/SPFH_dom_sf"/>
</dbReference>
<proteinExistence type="predicted"/>
<dbReference type="SUPFAM" id="SSF117892">
    <property type="entry name" value="Band 7/SPFH domain"/>
    <property type="match status" value="1"/>
</dbReference>
<dbReference type="EMBL" id="MHLH01000011">
    <property type="protein sequence ID" value="OGZ04095.1"/>
    <property type="molecule type" value="Genomic_DNA"/>
</dbReference>
<comment type="caution">
    <text evidence="3">The sequence shown here is derived from an EMBL/GenBank/DDBJ whole genome shotgun (WGS) entry which is preliminary data.</text>
</comment>
<feature type="transmembrane region" description="Helical" evidence="1">
    <location>
        <begin position="69"/>
        <end position="89"/>
    </location>
</feature>
<dbReference type="InterPro" id="IPR001107">
    <property type="entry name" value="Band_7"/>
</dbReference>
<keyword evidence="1" id="KW-0472">Membrane</keyword>
<protein>
    <recommendedName>
        <fullName evidence="2">Band 7 domain-containing protein</fullName>
    </recommendedName>
</protein>
<sequence length="363" mass="40860">MQRLYEFILKWFGLRAIDKEKQIAGGKAISAGFFFATLATGLIWVLLQALFWIIETIFGIDGRNFETNWVLLVGAFLISQAYFFAGGLVKIRIVHCAVPLFLGKRPTETDKDGKIPVLSEGYNWVLPWPIMGCEEISLELNTFELENPMEVLSGGEQSKDEGVKDEGAKRAEKNINRVAFKIQAGILFYIDKKKLNRYLEARAKFTETILDIIRSVVREEAAKKDDEELLSMGYEEIAKALLAKLTNPTKDKGDPYATRLGIEVVRVLVTKIVPFDEKMTRQYERIKKEKLDLRAEAVEADNFIALVNKVRDGLGRDGISAEKAADYIQAERGKATRVIIDGGIAGDFTTAEALRQAREQTKQ</sequence>
<keyword evidence="1" id="KW-0812">Transmembrane</keyword>
<evidence type="ECO:0000313" key="4">
    <source>
        <dbReference type="Proteomes" id="UP000178841"/>
    </source>
</evidence>
<feature type="transmembrane region" description="Helical" evidence="1">
    <location>
        <begin position="28"/>
        <end position="54"/>
    </location>
</feature>
<dbReference type="AlphaFoldDB" id="A0A1G2CRT6"/>
<name>A0A1G2CRT6_9BACT</name>
<gene>
    <name evidence="3" type="ORF">A2648_02960</name>
</gene>
<feature type="domain" description="Band 7" evidence="2">
    <location>
        <begin position="113"/>
        <end position="297"/>
    </location>
</feature>
<dbReference type="Gene3D" id="3.30.479.30">
    <property type="entry name" value="Band 7 domain"/>
    <property type="match status" value="1"/>
</dbReference>
<dbReference type="STRING" id="1798657.A2648_02960"/>
<dbReference type="Pfam" id="PF01145">
    <property type="entry name" value="Band_7"/>
    <property type="match status" value="1"/>
</dbReference>
<organism evidence="3 4">
    <name type="scientific">Candidatus Lloydbacteria bacterium RIFCSPHIGHO2_01_FULL_41_20</name>
    <dbReference type="NCBI Taxonomy" id="1798657"/>
    <lineage>
        <taxon>Bacteria</taxon>
        <taxon>Candidatus Lloydiibacteriota</taxon>
    </lineage>
</organism>
<evidence type="ECO:0000313" key="3">
    <source>
        <dbReference type="EMBL" id="OGZ04095.1"/>
    </source>
</evidence>
<evidence type="ECO:0000259" key="2">
    <source>
        <dbReference type="Pfam" id="PF01145"/>
    </source>
</evidence>
<reference evidence="3 4" key="1">
    <citation type="journal article" date="2016" name="Nat. Commun.">
        <title>Thousands of microbial genomes shed light on interconnected biogeochemical processes in an aquifer system.</title>
        <authorList>
            <person name="Anantharaman K."/>
            <person name="Brown C.T."/>
            <person name="Hug L.A."/>
            <person name="Sharon I."/>
            <person name="Castelle C.J."/>
            <person name="Probst A.J."/>
            <person name="Thomas B.C."/>
            <person name="Singh A."/>
            <person name="Wilkins M.J."/>
            <person name="Karaoz U."/>
            <person name="Brodie E.L."/>
            <person name="Williams K.H."/>
            <person name="Hubbard S.S."/>
            <person name="Banfield J.F."/>
        </authorList>
    </citation>
    <scope>NUCLEOTIDE SEQUENCE [LARGE SCALE GENOMIC DNA]</scope>
</reference>
<keyword evidence="1" id="KW-1133">Transmembrane helix</keyword>
<dbReference type="Proteomes" id="UP000178841">
    <property type="component" value="Unassembled WGS sequence"/>
</dbReference>
<accession>A0A1G2CRT6</accession>